<comment type="similarity">
    <text evidence="1">Belongs to the peptidase M16 family.</text>
</comment>
<dbReference type="PANTHER" id="PTHR43690:SF35">
    <property type="entry name" value="NON-CATALYTIC MEMBER OF PEPTIDASE SUBFAMILY M16B-RELATED"/>
    <property type="match status" value="1"/>
</dbReference>
<feature type="domain" description="Peptidase M16 N-terminal" evidence="7">
    <location>
        <begin position="535"/>
        <end position="660"/>
    </location>
</feature>
<dbReference type="PROSITE" id="PS51257">
    <property type="entry name" value="PROKAR_LIPOPROTEIN"/>
    <property type="match status" value="1"/>
</dbReference>
<evidence type="ECO:0000256" key="3">
    <source>
        <dbReference type="ARBA" id="ARBA00022801"/>
    </source>
</evidence>
<dbReference type="SUPFAM" id="SSF63411">
    <property type="entry name" value="LuxS/MPP-like metallohydrolase"/>
    <property type="match status" value="4"/>
</dbReference>
<dbReference type="PANTHER" id="PTHR43690">
    <property type="entry name" value="NARDILYSIN"/>
    <property type="match status" value="1"/>
</dbReference>
<feature type="domain" description="Peptidase M16 N-terminal" evidence="7">
    <location>
        <begin position="48"/>
        <end position="139"/>
    </location>
</feature>
<evidence type="ECO:0000313" key="10">
    <source>
        <dbReference type="Proteomes" id="UP000659388"/>
    </source>
</evidence>
<evidence type="ECO:0000256" key="1">
    <source>
        <dbReference type="ARBA" id="ARBA00007261"/>
    </source>
</evidence>
<feature type="compositionally biased region" description="Basic and acidic residues" evidence="6">
    <location>
        <begin position="486"/>
        <end position="498"/>
    </location>
</feature>
<keyword evidence="3" id="KW-0378">Hydrolase</keyword>
<gene>
    <name evidence="9" type="ORF">JL102_22140</name>
</gene>
<dbReference type="InterPro" id="IPR011765">
    <property type="entry name" value="Pept_M16_N"/>
</dbReference>
<dbReference type="InterPro" id="IPR011249">
    <property type="entry name" value="Metalloenz_LuxS/M16"/>
</dbReference>
<dbReference type="GO" id="GO:0006508">
    <property type="term" value="P:proteolysis"/>
    <property type="evidence" value="ECO:0007669"/>
    <property type="project" value="UniProtKB-KW"/>
</dbReference>
<name>A0A937F9M9_9BACT</name>
<dbReference type="InterPro" id="IPR050626">
    <property type="entry name" value="Peptidase_M16"/>
</dbReference>
<evidence type="ECO:0000259" key="8">
    <source>
        <dbReference type="Pfam" id="PF05193"/>
    </source>
</evidence>
<keyword evidence="10" id="KW-1185">Reference proteome</keyword>
<dbReference type="Pfam" id="PF05193">
    <property type="entry name" value="Peptidase_M16_C"/>
    <property type="match status" value="2"/>
</dbReference>
<organism evidence="9 10">
    <name type="scientific">Fulvivirga sediminis</name>
    <dbReference type="NCBI Taxonomy" id="2803949"/>
    <lineage>
        <taxon>Bacteria</taxon>
        <taxon>Pseudomonadati</taxon>
        <taxon>Bacteroidota</taxon>
        <taxon>Cytophagia</taxon>
        <taxon>Cytophagales</taxon>
        <taxon>Fulvivirgaceae</taxon>
        <taxon>Fulvivirga</taxon>
    </lineage>
</organism>
<evidence type="ECO:0000256" key="2">
    <source>
        <dbReference type="ARBA" id="ARBA00022670"/>
    </source>
</evidence>
<feature type="domain" description="Peptidase M16 C-terminal" evidence="8">
    <location>
        <begin position="677"/>
        <end position="854"/>
    </location>
</feature>
<dbReference type="InterPro" id="IPR007863">
    <property type="entry name" value="Peptidase_M16_C"/>
</dbReference>
<feature type="domain" description="Peptidase M16 C-terminal" evidence="8">
    <location>
        <begin position="205"/>
        <end position="383"/>
    </location>
</feature>
<dbReference type="Gene3D" id="3.30.830.10">
    <property type="entry name" value="Metalloenzyme, LuxS/M16 peptidase-like"/>
    <property type="match status" value="4"/>
</dbReference>
<keyword evidence="2" id="KW-0645">Protease</keyword>
<protein>
    <submittedName>
        <fullName evidence="9">Insulinase family protein</fullName>
    </submittedName>
</protein>
<keyword evidence="4" id="KW-0862">Zinc</keyword>
<dbReference type="GO" id="GO:0046872">
    <property type="term" value="F:metal ion binding"/>
    <property type="evidence" value="ECO:0007669"/>
    <property type="project" value="InterPro"/>
</dbReference>
<evidence type="ECO:0000256" key="4">
    <source>
        <dbReference type="ARBA" id="ARBA00022833"/>
    </source>
</evidence>
<dbReference type="GO" id="GO:0008237">
    <property type="term" value="F:metallopeptidase activity"/>
    <property type="evidence" value="ECO:0007669"/>
    <property type="project" value="UniProtKB-KW"/>
</dbReference>
<comment type="caution">
    <text evidence="9">The sequence shown here is derived from an EMBL/GenBank/DDBJ whole genome shotgun (WGS) entry which is preliminary data.</text>
</comment>
<sequence length="949" mass="106096">MKKIYSIIFFISLVLLQSCDTSEENKNSADGELSIDYEKVTLSNGLDVILHEDHSDPIVATAILIHAGSNREKPGRTGFAHFFEHMLFQRSENLPQGAFFKNINEWGGTFNGGTWTDGTVYYEVVPKDALEKVLWMESDRMGYFINSVTKASLEGEKPVVQNEKRQRYDNVAYGNTRAVINKALYPASHPYNWLTIGELEDLQNATLDDVKEFYEQYYGPNNATLVLTGDFNTEEIKKLIEKYFGEIPSRGVDQPLKPQPIKLDSTIQLYFEDNFASLPELTITWPTVEQYHKDQWALDVLGDILSDGKRAPLYKVLVEEKELAPNPAAYNSSNELAGTFTIKVRANEDVNLDSAKAAVFEALAMFEKEGVNQKDLDRIKAGLETDFYNGISSILGKAFQLATYNEYAGSPDYVKTDIHNIKAVTKEEVMDVYNKYIKGQNYVLTSFVPSGKPNLAVGKSTIAEIEEEAIIPNEQSALVEQEPSEDYPRTESSFDRTQEPPLGDAPLLTPPSIWTSELSNGMGVYGIETSELPLVNFSIKISGGHKVDNPDKVGVAYMITDLMMEGTKTKTPEELEDAIGQLGANIRMYTSDEFITITANCLSRNYLATLELVKEILLEPRWDAKEFDRIKKATINSIQQRDVNPNALANMVLNAKLYGKESILGTPSSGDVNSIESITMEDMKSFYNQYFSPSIANFHIAGNVSADDVKASIASFEEKWAAKEVNIPEPATLPVPDEPQVYFVDIPKAKQSVIVIARLTVAGDDPDFYPLTVANYRLGAGSGGRLFQVLREDKGYTYGAYSYLEMSTYPGPFVASSSVKSNVTLESLETFKDVIGNYGKTYTEDDLNKTKNALIKQNTRKFETLNSLLGILETLSSYDLPLDYIEEEQKTLQNMTMEDVQGLVRKYMDLKNMTYVIVGDKETQYDRLKVEGMGSPKLVNKNGDSEPAM</sequence>
<reference evidence="9" key="1">
    <citation type="submission" date="2021-01" db="EMBL/GenBank/DDBJ databases">
        <title>Fulvivirga kasyanovii gen. nov., sp nov., a novel member of the phylum Bacteroidetes isolated from seawater in a mussel farm.</title>
        <authorList>
            <person name="Zhao L.-H."/>
            <person name="Wang Z.-J."/>
        </authorList>
    </citation>
    <scope>NUCLEOTIDE SEQUENCE</scope>
    <source>
        <strain evidence="9">2943</strain>
    </source>
</reference>
<keyword evidence="5" id="KW-0482">Metalloprotease</keyword>
<dbReference type="RefSeq" id="WP_202246658.1">
    <property type="nucleotide sequence ID" value="NZ_JAESIY010000018.1"/>
</dbReference>
<accession>A0A937F9M9</accession>
<evidence type="ECO:0000256" key="6">
    <source>
        <dbReference type="SAM" id="MobiDB-lite"/>
    </source>
</evidence>
<dbReference type="EMBL" id="JAESIY010000018">
    <property type="protein sequence ID" value="MBL3658866.1"/>
    <property type="molecule type" value="Genomic_DNA"/>
</dbReference>
<dbReference type="Proteomes" id="UP000659388">
    <property type="component" value="Unassembled WGS sequence"/>
</dbReference>
<proteinExistence type="inferred from homology"/>
<evidence type="ECO:0000256" key="5">
    <source>
        <dbReference type="ARBA" id="ARBA00023049"/>
    </source>
</evidence>
<feature type="region of interest" description="Disordered" evidence="6">
    <location>
        <begin position="473"/>
        <end position="510"/>
    </location>
</feature>
<dbReference type="AlphaFoldDB" id="A0A937F9M9"/>
<dbReference type="Pfam" id="PF00675">
    <property type="entry name" value="Peptidase_M16"/>
    <property type="match status" value="2"/>
</dbReference>
<evidence type="ECO:0000259" key="7">
    <source>
        <dbReference type="Pfam" id="PF00675"/>
    </source>
</evidence>
<evidence type="ECO:0000313" key="9">
    <source>
        <dbReference type="EMBL" id="MBL3658866.1"/>
    </source>
</evidence>